<dbReference type="AlphaFoldDB" id="A0A6A6C5Y6"/>
<dbReference type="Proteomes" id="UP000799537">
    <property type="component" value="Unassembled WGS sequence"/>
</dbReference>
<proteinExistence type="predicted"/>
<evidence type="ECO:0000313" key="2">
    <source>
        <dbReference type="EMBL" id="KAF2161292.1"/>
    </source>
</evidence>
<keyword evidence="3" id="KW-1185">Reference proteome</keyword>
<feature type="compositionally biased region" description="Basic and acidic residues" evidence="1">
    <location>
        <begin position="862"/>
        <end position="877"/>
    </location>
</feature>
<evidence type="ECO:0000256" key="1">
    <source>
        <dbReference type="SAM" id="MobiDB-lite"/>
    </source>
</evidence>
<dbReference type="EMBL" id="ML993620">
    <property type="protein sequence ID" value="KAF2161292.1"/>
    <property type="molecule type" value="Genomic_DNA"/>
</dbReference>
<dbReference type="RefSeq" id="XP_033662181.1">
    <property type="nucleotide sequence ID" value="XM_033814145.1"/>
</dbReference>
<dbReference type="OrthoDB" id="439943at2759"/>
<dbReference type="GeneID" id="54567417"/>
<feature type="compositionally biased region" description="Polar residues" evidence="1">
    <location>
        <begin position="219"/>
        <end position="233"/>
    </location>
</feature>
<feature type="region of interest" description="Disordered" evidence="1">
    <location>
        <begin position="19"/>
        <end position="157"/>
    </location>
</feature>
<feature type="region of interest" description="Disordered" evidence="1">
    <location>
        <begin position="215"/>
        <end position="258"/>
    </location>
</feature>
<name>A0A6A6C5Y6_ZASCE</name>
<organism evidence="2 3">
    <name type="scientific">Zasmidium cellare ATCC 36951</name>
    <dbReference type="NCBI Taxonomy" id="1080233"/>
    <lineage>
        <taxon>Eukaryota</taxon>
        <taxon>Fungi</taxon>
        <taxon>Dikarya</taxon>
        <taxon>Ascomycota</taxon>
        <taxon>Pezizomycotina</taxon>
        <taxon>Dothideomycetes</taxon>
        <taxon>Dothideomycetidae</taxon>
        <taxon>Mycosphaerellales</taxon>
        <taxon>Mycosphaerellaceae</taxon>
        <taxon>Zasmidium</taxon>
    </lineage>
</organism>
<evidence type="ECO:0000313" key="3">
    <source>
        <dbReference type="Proteomes" id="UP000799537"/>
    </source>
</evidence>
<gene>
    <name evidence="2" type="ORF">M409DRAFT_59290</name>
</gene>
<protein>
    <submittedName>
        <fullName evidence="2">Uncharacterized protein</fullName>
    </submittedName>
</protein>
<feature type="compositionally biased region" description="Acidic residues" evidence="1">
    <location>
        <begin position="148"/>
        <end position="157"/>
    </location>
</feature>
<feature type="region of interest" description="Disordered" evidence="1">
    <location>
        <begin position="815"/>
        <end position="885"/>
    </location>
</feature>
<accession>A0A6A6C5Y6</accession>
<feature type="compositionally biased region" description="Polar residues" evidence="1">
    <location>
        <begin position="244"/>
        <end position="254"/>
    </location>
</feature>
<reference evidence="2" key="1">
    <citation type="journal article" date="2020" name="Stud. Mycol.">
        <title>101 Dothideomycetes genomes: a test case for predicting lifestyles and emergence of pathogens.</title>
        <authorList>
            <person name="Haridas S."/>
            <person name="Albert R."/>
            <person name="Binder M."/>
            <person name="Bloem J."/>
            <person name="Labutti K."/>
            <person name="Salamov A."/>
            <person name="Andreopoulos B."/>
            <person name="Baker S."/>
            <person name="Barry K."/>
            <person name="Bills G."/>
            <person name="Bluhm B."/>
            <person name="Cannon C."/>
            <person name="Castanera R."/>
            <person name="Culley D."/>
            <person name="Daum C."/>
            <person name="Ezra D."/>
            <person name="Gonzalez J."/>
            <person name="Henrissat B."/>
            <person name="Kuo A."/>
            <person name="Liang C."/>
            <person name="Lipzen A."/>
            <person name="Lutzoni F."/>
            <person name="Magnuson J."/>
            <person name="Mondo S."/>
            <person name="Nolan M."/>
            <person name="Ohm R."/>
            <person name="Pangilinan J."/>
            <person name="Park H.-J."/>
            <person name="Ramirez L."/>
            <person name="Alfaro M."/>
            <person name="Sun H."/>
            <person name="Tritt A."/>
            <person name="Yoshinaga Y."/>
            <person name="Zwiers L.-H."/>
            <person name="Turgeon B."/>
            <person name="Goodwin S."/>
            <person name="Spatafora J."/>
            <person name="Crous P."/>
            <person name="Grigoriev I."/>
        </authorList>
    </citation>
    <scope>NUCLEOTIDE SEQUENCE</scope>
    <source>
        <strain evidence="2">ATCC 36951</strain>
    </source>
</reference>
<sequence length="902" mass="99231">MDSPRRSPRPELDTAQELLLHHKPALTGHVSQLDSTRQHQQHPTSPSEPPPNHPFNLNFPTLDVDGSVSYITAHQTRRYPPTPPAALSSLGAKSKMDRAETASESEGSFADSQYDMLDDMSEISTDDHETASITSNNGDDGQLTPDDAGSEADPEESLISFEDETQLPTPPSTEASYVNLPTQAEDVPSLRSLSSNLRQKQKAENDLIDSYMSEDMETPRQSTMPSAQPSSWYRSKGKEVFDRPSNTQSPTIQEDGTEPRNILFVSEHDVPQFEMDKICIKIDTSMMSTDEVSASSKRVIRLPAPPSGIGLPSATAVYGRDRISATLQHCVGAEVRSPGSYKLRVMDFDGQHSSFYTIGQDAKIDLRKPNVAVFYVVNSEPEGRYSTWLDNAFDAIKTLNVPIVAILGSNLNATAKQSWFERSRGSKRQTQLYLGLMDFLHSDITSISKAEKRLSKRDIFSKTPGSKKADLKERRAADVSWFKLLSMFLVAVVPYLLMPFIRSSSAPVLDTAIRREGLSVALEKISPSIAAGAVNIDHLLPEPDSACVSRGGFFGDARNGPICNQQPRHQGLTPNHILVSLPTIPRDLLTSVSKSGGREIAFNQTMLIDGVWDVTIDPEEAYGTVNVNMRTHKPSTNVTASHNFGSRMLQRKTYEKASTDVGKAVGKDVAVMRDAAQSLQSKLSTEVGAGMSATKNMTTQLALYMARDLQVIGNKAVSLFGQLAEASNQTAAAFSKDFILVQRDLVKFTKDLSTKVKSKVESAKSSSKALIRSPLVLSRDRLLELKKAFANRKKVKSGSDASPCRRRSLKDHMKSFKSNKALSVVPESAPPSVTNNAEHVSQKAKLKKATQQLDALTKRVKRQGEDPGKKMPRTEFRKLKKDAKRQEKLVKKMRAEMQGGAP</sequence>